<dbReference type="Pfam" id="PF24626">
    <property type="entry name" value="SH3_Tf2-1"/>
    <property type="match status" value="1"/>
</dbReference>
<protein>
    <recommendedName>
        <fullName evidence="1">Tf2-1-like SH3-like domain-containing protein</fullName>
    </recommendedName>
</protein>
<gene>
    <name evidence="2" type="ORF">MTR67_038964</name>
</gene>
<evidence type="ECO:0000313" key="3">
    <source>
        <dbReference type="Proteomes" id="UP001234989"/>
    </source>
</evidence>
<dbReference type="PANTHER" id="PTHR46148:SF60">
    <property type="entry name" value="CHROMO DOMAIN-CONTAINING PROTEIN"/>
    <property type="match status" value="1"/>
</dbReference>
<organism evidence="2 3">
    <name type="scientific">Solanum verrucosum</name>
    <dbReference type="NCBI Taxonomy" id="315347"/>
    <lineage>
        <taxon>Eukaryota</taxon>
        <taxon>Viridiplantae</taxon>
        <taxon>Streptophyta</taxon>
        <taxon>Embryophyta</taxon>
        <taxon>Tracheophyta</taxon>
        <taxon>Spermatophyta</taxon>
        <taxon>Magnoliopsida</taxon>
        <taxon>eudicotyledons</taxon>
        <taxon>Gunneridae</taxon>
        <taxon>Pentapetalae</taxon>
        <taxon>asterids</taxon>
        <taxon>lamiids</taxon>
        <taxon>Solanales</taxon>
        <taxon>Solanaceae</taxon>
        <taxon>Solanoideae</taxon>
        <taxon>Solaneae</taxon>
        <taxon>Solanum</taxon>
    </lineage>
</organism>
<dbReference type="AlphaFoldDB" id="A0AAF0UGT0"/>
<name>A0AAF0UGT0_SOLVR</name>
<feature type="domain" description="Tf2-1-like SH3-like" evidence="1">
    <location>
        <begin position="75"/>
        <end position="139"/>
    </location>
</feature>
<dbReference type="PANTHER" id="PTHR46148">
    <property type="entry name" value="CHROMO DOMAIN-CONTAINING PROTEIN"/>
    <property type="match status" value="1"/>
</dbReference>
<proteinExistence type="predicted"/>
<keyword evidence="3" id="KW-1185">Reference proteome</keyword>
<dbReference type="GO" id="GO:0003676">
    <property type="term" value="F:nucleic acid binding"/>
    <property type="evidence" value="ECO:0007669"/>
    <property type="project" value="InterPro"/>
</dbReference>
<reference evidence="2" key="1">
    <citation type="submission" date="2023-08" db="EMBL/GenBank/DDBJ databases">
        <title>A de novo genome assembly of Solanum verrucosum Schlechtendal, a Mexican diploid species geographically isolated from the other diploid A-genome species in potato relatives.</title>
        <authorList>
            <person name="Hosaka K."/>
        </authorList>
    </citation>
    <scope>NUCLEOTIDE SEQUENCE</scope>
    <source>
        <tissue evidence="2">Young leaves</tissue>
    </source>
</reference>
<dbReference type="EMBL" id="CP133620">
    <property type="protein sequence ID" value="WMV45579.1"/>
    <property type="molecule type" value="Genomic_DNA"/>
</dbReference>
<dbReference type="InterPro" id="IPR036397">
    <property type="entry name" value="RNaseH_sf"/>
</dbReference>
<accession>A0AAF0UGT0</accession>
<evidence type="ECO:0000259" key="1">
    <source>
        <dbReference type="Pfam" id="PF24626"/>
    </source>
</evidence>
<sequence length="169" mass="19231">MLRACVIDSQGNWDDHLPLIEFSYNNSYHSSISIAPFDVLYDRRSRSLVGWFEVAQSRQKCNAGNRRRDLEFDVGECVYLKISPMKGVMKFGKKGKLTPRYVGPYQILKRVGKVAYELDLPNELASVHPVFHISMLKKCIGDLVSILPLEGFGVDENLSYEEVSVEILD</sequence>
<dbReference type="Proteomes" id="UP001234989">
    <property type="component" value="Chromosome 9"/>
</dbReference>
<evidence type="ECO:0000313" key="2">
    <source>
        <dbReference type="EMBL" id="WMV45579.1"/>
    </source>
</evidence>
<dbReference type="Gene3D" id="3.30.420.10">
    <property type="entry name" value="Ribonuclease H-like superfamily/Ribonuclease H"/>
    <property type="match status" value="1"/>
</dbReference>
<dbReference type="InterPro" id="IPR056924">
    <property type="entry name" value="SH3_Tf2-1"/>
</dbReference>